<dbReference type="PaxDb" id="3218-PP1S44_195V6.1"/>
<sequence>MQSLSPIPNLKQNDAIPIDQRTKFSQSTWLHVPMIIAIQAGNRQAFVSGLFLSLFLLLYMHPDSDKSKRSTKCRGEVLSMRLMVETNHETMCGFLRLVYGWDGGSSSSSSRRGTRTEGSTVDQLVAHVVVGIRFFRFAWTPCFDESNSRASTVLFPTPIRLPVPSLLLMPSANFVSHAPVSHRSAQSSAAAAAAAHTKCHTS</sequence>
<evidence type="ECO:0000313" key="1">
    <source>
        <dbReference type="EMBL" id="PNR33299.1"/>
    </source>
</evidence>
<reference evidence="1 3" key="1">
    <citation type="journal article" date="2008" name="Science">
        <title>The Physcomitrella genome reveals evolutionary insights into the conquest of land by plants.</title>
        <authorList>
            <person name="Rensing S."/>
            <person name="Lang D."/>
            <person name="Zimmer A."/>
            <person name="Terry A."/>
            <person name="Salamov A."/>
            <person name="Shapiro H."/>
            <person name="Nishiyama T."/>
            <person name="Perroud P.-F."/>
            <person name="Lindquist E."/>
            <person name="Kamisugi Y."/>
            <person name="Tanahashi T."/>
            <person name="Sakakibara K."/>
            <person name="Fujita T."/>
            <person name="Oishi K."/>
            <person name="Shin-I T."/>
            <person name="Kuroki Y."/>
            <person name="Toyoda A."/>
            <person name="Suzuki Y."/>
            <person name="Hashimoto A."/>
            <person name="Yamaguchi K."/>
            <person name="Sugano A."/>
            <person name="Kohara Y."/>
            <person name="Fujiyama A."/>
            <person name="Anterola A."/>
            <person name="Aoki S."/>
            <person name="Ashton N."/>
            <person name="Barbazuk W.B."/>
            <person name="Barker E."/>
            <person name="Bennetzen J."/>
            <person name="Bezanilla M."/>
            <person name="Blankenship R."/>
            <person name="Cho S.H."/>
            <person name="Dutcher S."/>
            <person name="Estelle M."/>
            <person name="Fawcett J.A."/>
            <person name="Gundlach H."/>
            <person name="Hanada K."/>
            <person name="Heyl A."/>
            <person name="Hicks K.A."/>
            <person name="Hugh J."/>
            <person name="Lohr M."/>
            <person name="Mayer K."/>
            <person name="Melkozernov A."/>
            <person name="Murata T."/>
            <person name="Nelson D."/>
            <person name="Pils B."/>
            <person name="Prigge M."/>
            <person name="Reiss B."/>
            <person name="Renner T."/>
            <person name="Rombauts S."/>
            <person name="Rushton P."/>
            <person name="Sanderfoot A."/>
            <person name="Schween G."/>
            <person name="Shiu S.-H."/>
            <person name="Stueber K."/>
            <person name="Theodoulou F.L."/>
            <person name="Tu H."/>
            <person name="Van de Peer Y."/>
            <person name="Verrier P.J."/>
            <person name="Waters E."/>
            <person name="Wood A."/>
            <person name="Yang L."/>
            <person name="Cove D."/>
            <person name="Cuming A."/>
            <person name="Hasebe M."/>
            <person name="Lucas S."/>
            <person name="Mishler D.B."/>
            <person name="Reski R."/>
            <person name="Grigoriev I."/>
            <person name="Quatrano R.S."/>
            <person name="Boore J.L."/>
        </authorList>
    </citation>
    <scope>NUCLEOTIDE SEQUENCE [LARGE SCALE GENOMIC DNA]</scope>
    <source>
        <strain evidence="2 3">cv. Gransden 2004</strain>
    </source>
</reference>
<evidence type="ECO:0000313" key="3">
    <source>
        <dbReference type="Proteomes" id="UP000006727"/>
    </source>
</evidence>
<dbReference type="InParanoid" id="A0A2K1IVJ4"/>
<name>A0A2K1IVJ4_PHYPA</name>
<dbReference type="Proteomes" id="UP000006727">
    <property type="component" value="Chromosome 20"/>
</dbReference>
<dbReference type="EnsemblPlants" id="Pp3c20_17120V3.1">
    <property type="protein sequence ID" value="Pp3c20_17120V3.1"/>
    <property type="gene ID" value="Pp3c20_17120"/>
</dbReference>
<keyword evidence="3" id="KW-1185">Reference proteome</keyword>
<dbReference type="EMBL" id="ABEU02000020">
    <property type="protein sequence ID" value="PNR33299.1"/>
    <property type="molecule type" value="Genomic_DNA"/>
</dbReference>
<protein>
    <submittedName>
        <fullName evidence="1 2">Uncharacterized protein</fullName>
    </submittedName>
</protein>
<proteinExistence type="predicted"/>
<organism evidence="1">
    <name type="scientific">Physcomitrium patens</name>
    <name type="common">Spreading-leaved earth moss</name>
    <name type="synonym">Physcomitrella patens</name>
    <dbReference type="NCBI Taxonomy" id="3218"/>
    <lineage>
        <taxon>Eukaryota</taxon>
        <taxon>Viridiplantae</taxon>
        <taxon>Streptophyta</taxon>
        <taxon>Embryophyta</taxon>
        <taxon>Bryophyta</taxon>
        <taxon>Bryophytina</taxon>
        <taxon>Bryopsida</taxon>
        <taxon>Funariidae</taxon>
        <taxon>Funariales</taxon>
        <taxon>Funariaceae</taxon>
        <taxon>Physcomitrium</taxon>
    </lineage>
</organism>
<dbReference type="Gramene" id="Pp3c20_17120V3.1">
    <property type="protein sequence ID" value="Pp3c20_17120V3.1"/>
    <property type="gene ID" value="Pp3c20_17120"/>
</dbReference>
<reference evidence="2" key="3">
    <citation type="submission" date="2020-12" db="UniProtKB">
        <authorList>
            <consortium name="EnsemblPlants"/>
        </authorList>
    </citation>
    <scope>IDENTIFICATION</scope>
</reference>
<evidence type="ECO:0000313" key="2">
    <source>
        <dbReference type="EnsemblPlants" id="Pp3c20_17120V3.1"/>
    </source>
</evidence>
<gene>
    <name evidence="1" type="ORF">PHYPA_025242</name>
</gene>
<accession>A0A2K1IVJ4</accession>
<reference evidence="1 3" key="2">
    <citation type="journal article" date="2018" name="Plant J.">
        <title>The Physcomitrella patens chromosome-scale assembly reveals moss genome structure and evolution.</title>
        <authorList>
            <person name="Lang D."/>
            <person name="Ullrich K.K."/>
            <person name="Murat F."/>
            <person name="Fuchs J."/>
            <person name="Jenkins J."/>
            <person name="Haas F.B."/>
            <person name="Piednoel M."/>
            <person name="Gundlach H."/>
            <person name="Van Bel M."/>
            <person name="Meyberg R."/>
            <person name="Vives C."/>
            <person name="Morata J."/>
            <person name="Symeonidi A."/>
            <person name="Hiss M."/>
            <person name="Muchero W."/>
            <person name="Kamisugi Y."/>
            <person name="Saleh O."/>
            <person name="Blanc G."/>
            <person name="Decker E.L."/>
            <person name="van Gessel N."/>
            <person name="Grimwood J."/>
            <person name="Hayes R.D."/>
            <person name="Graham S.W."/>
            <person name="Gunter L.E."/>
            <person name="McDaniel S.F."/>
            <person name="Hoernstein S.N.W."/>
            <person name="Larsson A."/>
            <person name="Li F.W."/>
            <person name="Perroud P.F."/>
            <person name="Phillips J."/>
            <person name="Ranjan P."/>
            <person name="Rokshar D.S."/>
            <person name="Rothfels C.J."/>
            <person name="Schneider L."/>
            <person name="Shu S."/>
            <person name="Stevenson D.W."/>
            <person name="Thummler F."/>
            <person name="Tillich M."/>
            <person name="Villarreal Aguilar J.C."/>
            <person name="Widiez T."/>
            <person name="Wong G.K."/>
            <person name="Wymore A."/>
            <person name="Zhang Y."/>
            <person name="Zimmer A.D."/>
            <person name="Quatrano R.S."/>
            <person name="Mayer K.F.X."/>
            <person name="Goodstein D."/>
            <person name="Casacuberta J.M."/>
            <person name="Vandepoele K."/>
            <person name="Reski R."/>
            <person name="Cuming A.C."/>
            <person name="Tuskan G.A."/>
            <person name="Maumus F."/>
            <person name="Salse J."/>
            <person name="Schmutz J."/>
            <person name="Rensing S.A."/>
        </authorList>
    </citation>
    <scope>NUCLEOTIDE SEQUENCE [LARGE SCALE GENOMIC DNA]</scope>
    <source>
        <strain evidence="2 3">cv. Gransden 2004</strain>
    </source>
</reference>
<dbReference type="AlphaFoldDB" id="A0A2K1IVJ4"/>